<reference evidence="1" key="1">
    <citation type="submission" date="2014-09" db="EMBL/GenBank/DDBJ databases">
        <authorList>
            <person name="Magalhaes I.L.F."/>
            <person name="Oliveira U."/>
            <person name="Santos F.R."/>
            <person name="Vidigal T.H.D.A."/>
            <person name="Brescovit A.D."/>
            <person name="Santos A.J."/>
        </authorList>
    </citation>
    <scope>NUCLEOTIDE SEQUENCE</scope>
    <source>
        <tissue evidence="1">Shoot tissue taken approximately 20 cm above the soil surface</tissue>
    </source>
</reference>
<accession>A0A0A9G677</accession>
<name>A0A0A9G677_ARUDO</name>
<organism evidence="1">
    <name type="scientific">Arundo donax</name>
    <name type="common">Giant reed</name>
    <name type="synonym">Donax arundinaceus</name>
    <dbReference type="NCBI Taxonomy" id="35708"/>
    <lineage>
        <taxon>Eukaryota</taxon>
        <taxon>Viridiplantae</taxon>
        <taxon>Streptophyta</taxon>
        <taxon>Embryophyta</taxon>
        <taxon>Tracheophyta</taxon>
        <taxon>Spermatophyta</taxon>
        <taxon>Magnoliopsida</taxon>
        <taxon>Liliopsida</taxon>
        <taxon>Poales</taxon>
        <taxon>Poaceae</taxon>
        <taxon>PACMAD clade</taxon>
        <taxon>Arundinoideae</taxon>
        <taxon>Arundineae</taxon>
        <taxon>Arundo</taxon>
    </lineage>
</organism>
<protein>
    <submittedName>
        <fullName evidence="1">Uncharacterized protein</fullName>
    </submittedName>
</protein>
<evidence type="ECO:0000313" key="1">
    <source>
        <dbReference type="EMBL" id="JAE20007.1"/>
    </source>
</evidence>
<dbReference type="EMBL" id="GBRH01177889">
    <property type="protein sequence ID" value="JAE20007.1"/>
    <property type="molecule type" value="Transcribed_RNA"/>
</dbReference>
<sequence>MRVTILKQYNLPRLLLLK</sequence>
<proteinExistence type="predicted"/>
<reference evidence="1" key="2">
    <citation type="journal article" date="2015" name="Data Brief">
        <title>Shoot transcriptome of the giant reed, Arundo donax.</title>
        <authorList>
            <person name="Barrero R.A."/>
            <person name="Guerrero F.D."/>
            <person name="Moolhuijzen P."/>
            <person name="Goolsby J.A."/>
            <person name="Tidwell J."/>
            <person name="Bellgard S.E."/>
            <person name="Bellgard M.I."/>
        </authorList>
    </citation>
    <scope>NUCLEOTIDE SEQUENCE</scope>
    <source>
        <tissue evidence="1">Shoot tissue taken approximately 20 cm above the soil surface</tissue>
    </source>
</reference>
<dbReference type="AlphaFoldDB" id="A0A0A9G677"/>